<name>U1Q4Q9_9ACTO</name>
<protein>
    <submittedName>
        <fullName evidence="2">Uncharacterized protein</fullName>
    </submittedName>
</protein>
<proteinExistence type="predicted"/>
<evidence type="ECO:0000256" key="1">
    <source>
        <dbReference type="SAM" id="MobiDB-lite"/>
    </source>
</evidence>
<organism evidence="2 3">
    <name type="scientific">Actinomyces graevenitzii F0530</name>
    <dbReference type="NCBI Taxonomy" id="1321817"/>
    <lineage>
        <taxon>Bacteria</taxon>
        <taxon>Bacillati</taxon>
        <taxon>Actinomycetota</taxon>
        <taxon>Actinomycetes</taxon>
        <taxon>Actinomycetales</taxon>
        <taxon>Actinomycetaceae</taxon>
        <taxon>Actinomyces</taxon>
    </lineage>
</organism>
<dbReference type="HOGENOM" id="CLU_3194959_0_0_11"/>
<evidence type="ECO:0000313" key="3">
    <source>
        <dbReference type="Proteomes" id="UP000016481"/>
    </source>
</evidence>
<comment type="caution">
    <text evidence="2">The sequence shown here is derived from an EMBL/GenBank/DDBJ whole genome shotgun (WGS) entry which is preliminary data.</text>
</comment>
<sequence>MPGCGLRAVAMVLVGHAYCAAGRPLGAGPEPHAATGEGQVRPGAR</sequence>
<accession>U1Q4Q9</accession>
<dbReference type="AlphaFoldDB" id="U1Q4Q9"/>
<dbReference type="Proteomes" id="UP000016481">
    <property type="component" value="Unassembled WGS sequence"/>
</dbReference>
<dbReference type="EMBL" id="AWSC01000023">
    <property type="protein sequence ID" value="ERH17169.1"/>
    <property type="molecule type" value="Genomic_DNA"/>
</dbReference>
<gene>
    <name evidence="2" type="ORF">HMPREF1978_00763</name>
</gene>
<dbReference type="PATRIC" id="fig|1321817.3.peg.672"/>
<feature type="region of interest" description="Disordered" evidence="1">
    <location>
        <begin position="26"/>
        <end position="45"/>
    </location>
</feature>
<reference evidence="2 3" key="1">
    <citation type="submission" date="2013-08" db="EMBL/GenBank/DDBJ databases">
        <authorList>
            <person name="Weinstock G."/>
            <person name="Sodergren E."/>
            <person name="Wylie T."/>
            <person name="Fulton L."/>
            <person name="Fulton R."/>
            <person name="Fronick C."/>
            <person name="O'Laughlin M."/>
            <person name="Godfrey J."/>
            <person name="Miner T."/>
            <person name="Herter B."/>
            <person name="Appelbaum E."/>
            <person name="Cordes M."/>
            <person name="Lek S."/>
            <person name="Wollam A."/>
            <person name="Pepin K.H."/>
            <person name="Palsikar V.B."/>
            <person name="Mitreva M."/>
            <person name="Wilson R.K."/>
        </authorList>
    </citation>
    <scope>NUCLEOTIDE SEQUENCE [LARGE SCALE GENOMIC DNA]</scope>
    <source>
        <strain evidence="2 3">F0530</strain>
    </source>
</reference>
<evidence type="ECO:0000313" key="2">
    <source>
        <dbReference type="EMBL" id="ERH17169.1"/>
    </source>
</evidence>